<dbReference type="Pfam" id="PF18701">
    <property type="entry name" value="DUF5641"/>
    <property type="match status" value="1"/>
</dbReference>
<feature type="region of interest" description="Disordered" evidence="1">
    <location>
        <begin position="161"/>
        <end position="186"/>
    </location>
</feature>
<dbReference type="InterPro" id="IPR040676">
    <property type="entry name" value="DUF5641"/>
</dbReference>
<feature type="compositionally biased region" description="Basic and acidic residues" evidence="1">
    <location>
        <begin position="273"/>
        <end position="304"/>
    </location>
</feature>
<feature type="compositionally biased region" description="Basic residues" evidence="1">
    <location>
        <begin position="261"/>
        <end position="272"/>
    </location>
</feature>
<dbReference type="AlphaFoldDB" id="A0ABD2HXW0"/>
<keyword evidence="4" id="KW-1185">Reference proteome</keyword>
<feature type="domain" description="DUF5641" evidence="2">
    <location>
        <begin position="22"/>
        <end position="113"/>
    </location>
</feature>
<evidence type="ECO:0000313" key="3">
    <source>
        <dbReference type="EMBL" id="KAL3069851.1"/>
    </source>
</evidence>
<dbReference type="EMBL" id="JBICCN010000424">
    <property type="protein sequence ID" value="KAL3069851.1"/>
    <property type="molecule type" value="Genomic_DNA"/>
</dbReference>
<evidence type="ECO:0000259" key="2">
    <source>
        <dbReference type="Pfam" id="PF18701"/>
    </source>
</evidence>
<evidence type="ECO:0000313" key="4">
    <source>
        <dbReference type="Proteomes" id="UP001620645"/>
    </source>
</evidence>
<proteinExistence type="predicted"/>
<sequence>MATDPEDPEYTPNPNKLKTMLQKADSRLNSFWEIWRSEYLLSLRERANQRLNNEQQTPNEGDIVLVEEEANPRSVWSLARVLKVQIGRDNKSRSALISHNGKEKWRAVNQLYSLEIQPEFPETHFTTFVMSNLDNDIDSVSLAGSEDEMPQPKNRFRIPKRKRAFLRPIPQQHSPLQGPRRKRRELQDSGLRKLFCAISEQEGGSKATTEAINESRAVEKAPPPVQKEFEQKMAKKQREKARTKTSDRLKQKLADLPRASAQKRKRKKRKQQKEREIHDQQRAERRNEAEEVFKKTVKQRERRSTLILECEEGRINERKNKRPTDRRHA</sequence>
<protein>
    <recommendedName>
        <fullName evidence="2">DUF5641 domain-containing protein</fullName>
    </recommendedName>
</protein>
<dbReference type="Proteomes" id="UP001620645">
    <property type="component" value="Unassembled WGS sequence"/>
</dbReference>
<feature type="compositionally biased region" description="Basic residues" evidence="1">
    <location>
        <begin position="319"/>
        <end position="329"/>
    </location>
</feature>
<evidence type="ECO:0000256" key="1">
    <source>
        <dbReference type="SAM" id="MobiDB-lite"/>
    </source>
</evidence>
<feature type="region of interest" description="Disordered" evidence="1">
    <location>
        <begin position="202"/>
        <end position="329"/>
    </location>
</feature>
<feature type="compositionally biased region" description="Basic and acidic residues" evidence="1">
    <location>
        <begin position="240"/>
        <end position="255"/>
    </location>
</feature>
<reference evidence="3 4" key="1">
    <citation type="submission" date="2024-10" db="EMBL/GenBank/DDBJ databases">
        <authorList>
            <person name="Kim D."/>
        </authorList>
    </citation>
    <scope>NUCLEOTIDE SEQUENCE [LARGE SCALE GENOMIC DNA]</scope>
    <source>
        <strain evidence="3">Taebaek</strain>
    </source>
</reference>
<organism evidence="3 4">
    <name type="scientific">Heterodera schachtii</name>
    <name type="common">Sugarbeet cyst nematode worm</name>
    <name type="synonym">Tylenchus schachtii</name>
    <dbReference type="NCBI Taxonomy" id="97005"/>
    <lineage>
        <taxon>Eukaryota</taxon>
        <taxon>Metazoa</taxon>
        <taxon>Ecdysozoa</taxon>
        <taxon>Nematoda</taxon>
        <taxon>Chromadorea</taxon>
        <taxon>Rhabditida</taxon>
        <taxon>Tylenchina</taxon>
        <taxon>Tylenchomorpha</taxon>
        <taxon>Tylenchoidea</taxon>
        <taxon>Heteroderidae</taxon>
        <taxon>Heteroderinae</taxon>
        <taxon>Heterodera</taxon>
    </lineage>
</organism>
<gene>
    <name evidence="3" type="ORF">niasHS_016840</name>
</gene>
<name>A0ABD2HXW0_HETSC</name>
<comment type="caution">
    <text evidence="3">The sequence shown here is derived from an EMBL/GenBank/DDBJ whole genome shotgun (WGS) entry which is preliminary data.</text>
</comment>
<accession>A0ABD2HXW0</accession>